<dbReference type="InterPro" id="IPR029016">
    <property type="entry name" value="GAF-like_dom_sf"/>
</dbReference>
<keyword evidence="2" id="KW-0238">DNA-binding</keyword>
<dbReference type="GO" id="GO:0003677">
    <property type="term" value="F:DNA binding"/>
    <property type="evidence" value="ECO:0007669"/>
    <property type="project" value="UniProtKB-KW"/>
</dbReference>
<dbReference type="Pfam" id="PF09339">
    <property type="entry name" value="HTH_IclR"/>
    <property type="match status" value="1"/>
</dbReference>
<dbReference type="Proteomes" id="UP000434580">
    <property type="component" value="Unassembled WGS sequence"/>
</dbReference>
<keyword evidence="1" id="KW-0805">Transcription regulation</keyword>
<evidence type="ECO:0000256" key="1">
    <source>
        <dbReference type="ARBA" id="ARBA00023015"/>
    </source>
</evidence>
<dbReference type="GO" id="GO:0045892">
    <property type="term" value="P:negative regulation of DNA-templated transcription"/>
    <property type="evidence" value="ECO:0007669"/>
    <property type="project" value="TreeGrafter"/>
</dbReference>
<proteinExistence type="predicted"/>
<protein>
    <submittedName>
        <fullName evidence="5">Transcriptional repressor IclR</fullName>
    </submittedName>
</protein>
<dbReference type="AlphaFoldDB" id="A0A5S9Q0R5"/>
<organism evidence="5 6">
    <name type="scientific">BD1-7 clade bacterium</name>
    <dbReference type="NCBI Taxonomy" id="2029982"/>
    <lineage>
        <taxon>Bacteria</taxon>
        <taxon>Pseudomonadati</taxon>
        <taxon>Pseudomonadota</taxon>
        <taxon>Gammaproteobacteria</taxon>
        <taxon>Cellvibrionales</taxon>
        <taxon>Spongiibacteraceae</taxon>
        <taxon>BD1-7 clade</taxon>
    </lineage>
</organism>
<evidence type="ECO:0000256" key="3">
    <source>
        <dbReference type="ARBA" id="ARBA00023163"/>
    </source>
</evidence>
<dbReference type="PANTHER" id="PTHR30136">
    <property type="entry name" value="HELIX-TURN-HELIX TRANSCRIPTIONAL REGULATOR, ICLR FAMILY"/>
    <property type="match status" value="1"/>
</dbReference>
<dbReference type="InterPro" id="IPR005471">
    <property type="entry name" value="Tscrpt_reg_IclR_N"/>
</dbReference>
<dbReference type="Pfam" id="PF01614">
    <property type="entry name" value="IclR_C"/>
    <property type="match status" value="1"/>
</dbReference>
<keyword evidence="3" id="KW-0804">Transcription</keyword>
<dbReference type="Gene3D" id="3.30.450.40">
    <property type="match status" value="1"/>
</dbReference>
<dbReference type="InterPro" id="IPR036388">
    <property type="entry name" value="WH-like_DNA-bd_sf"/>
</dbReference>
<evidence type="ECO:0000313" key="6">
    <source>
        <dbReference type="Proteomes" id="UP000434580"/>
    </source>
</evidence>
<sequence>MKSVLNTLALLELIAAHQPVSLGELCGWVDQPKSSVQRALSTLKDAGWIKPADVEGKPRWVLSNRFLSLTGSNHLVTRLSQLAKPALIQLRDNCNETVFLSTFDYDHMTVIDCIDSTHAVRLVGAVGGSIPAFMSSTGKACLARLPEDHFTKILKGKTNRIPQGIAQLKREIDDIRQQGYAIIRGEWSQELTHIGAAIVDARGHPIGGIGIAIPNHRQHEVFNDVLIKQVVEACEDISRSLASESACR</sequence>
<feature type="domain" description="IclR-ED" evidence="4">
    <location>
        <begin position="65"/>
        <end position="243"/>
    </location>
</feature>
<dbReference type="SMART" id="SM00346">
    <property type="entry name" value="HTH_ICLR"/>
    <property type="match status" value="1"/>
</dbReference>
<dbReference type="InterPro" id="IPR014757">
    <property type="entry name" value="Tscrpt_reg_IclR_C"/>
</dbReference>
<evidence type="ECO:0000256" key="2">
    <source>
        <dbReference type="ARBA" id="ARBA00023125"/>
    </source>
</evidence>
<dbReference type="InterPro" id="IPR050707">
    <property type="entry name" value="HTH_MetabolicPath_Reg"/>
</dbReference>
<name>A0A5S9Q0R5_9GAMM</name>
<evidence type="ECO:0000313" key="5">
    <source>
        <dbReference type="EMBL" id="CAA0110415.1"/>
    </source>
</evidence>
<dbReference type="Gene3D" id="1.10.10.10">
    <property type="entry name" value="Winged helix-like DNA-binding domain superfamily/Winged helix DNA-binding domain"/>
    <property type="match status" value="1"/>
</dbReference>
<dbReference type="GO" id="GO:0003700">
    <property type="term" value="F:DNA-binding transcription factor activity"/>
    <property type="evidence" value="ECO:0007669"/>
    <property type="project" value="TreeGrafter"/>
</dbReference>
<dbReference type="InterPro" id="IPR036390">
    <property type="entry name" value="WH_DNA-bd_sf"/>
</dbReference>
<dbReference type="SUPFAM" id="SSF55781">
    <property type="entry name" value="GAF domain-like"/>
    <property type="match status" value="1"/>
</dbReference>
<reference evidence="5 6" key="1">
    <citation type="submission" date="2019-11" db="EMBL/GenBank/DDBJ databases">
        <authorList>
            <person name="Holert J."/>
        </authorList>
    </citation>
    <scope>NUCLEOTIDE SEQUENCE [LARGE SCALE GENOMIC DNA]</scope>
    <source>
        <strain evidence="5">BC5_2</strain>
    </source>
</reference>
<accession>A0A5S9Q0R5</accession>
<dbReference type="EMBL" id="CACSII010000016">
    <property type="protein sequence ID" value="CAA0110415.1"/>
    <property type="molecule type" value="Genomic_DNA"/>
</dbReference>
<dbReference type="PROSITE" id="PS51078">
    <property type="entry name" value="ICLR_ED"/>
    <property type="match status" value="1"/>
</dbReference>
<gene>
    <name evidence="5" type="primary">iclR</name>
    <name evidence="5" type="ORF">DPBNPPHM_01378</name>
</gene>
<dbReference type="OrthoDB" id="9807558at2"/>
<dbReference type="SUPFAM" id="SSF46785">
    <property type="entry name" value="Winged helix' DNA-binding domain"/>
    <property type="match status" value="1"/>
</dbReference>
<dbReference type="PANTHER" id="PTHR30136:SF35">
    <property type="entry name" value="HTH-TYPE TRANSCRIPTIONAL REGULATOR RV1719"/>
    <property type="match status" value="1"/>
</dbReference>
<evidence type="ECO:0000259" key="4">
    <source>
        <dbReference type="PROSITE" id="PS51078"/>
    </source>
</evidence>